<keyword evidence="1" id="KW-0677">Repeat</keyword>
<dbReference type="STRING" id="1403537.Q428_04160"/>
<dbReference type="InterPro" id="IPR036634">
    <property type="entry name" value="PRD_sf"/>
</dbReference>
<dbReference type="GO" id="GO:0006355">
    <property type="term" value="P:regulation of DNA-templated transcription"/>
    <property type="evidence" value="ECO:0007669"/>
    <property type="project" value="InterPro"/>
</dbReference>
<dbReference type="SUPFAM" id="SSF50151">
    <property type="entry name" value="SacY-like RNA-binding domain"/>
    <property type="match status" value="1"/>
</dbReference>
<dbReference type="EMBL" id="AZQP01000008">
    <property type="protein sequence ID" value="EYE89140.1"/>
    <property type="molecule type" value="Genomic_DNA"/>
</dbReference>
<feature type="domain" description="PRD" evidence="2">
    <location>
        <begin position="69"/>
        <end position="174"/>
    </location>
</feature>
<dbReference type="InterPro" id="IPR036650">
    <property type="entry name" value="CAT_RNA-bd_dom_sf"/>
</dbReference>
<dbReference type="Pfam" id="PF03123">
    <property type="entry name" value="CAT_RBD"/>
    <property type="match status" value="1"/>
</dbReference>
<dbReference type="PANTHER" id="PTHR30185">
    <property type="entry name" value="CRYPTIC BETA-GLUCOSIDE BGL OPERON ANTITERMINATOR"/>
    <property type="match status" value="1"/>
</dbReference>
<dbReference type="Gene3D" id="1.10.1790.10">
    <property type="entry name" value="PRD domain"/>
    <property type="match status" value="2"/>
</dbReference>
<dbReference type="RefSeq" id="WP_035378411.1">
    <property type="nucleotide sequence ID" value="NZ_AZQP01000008.1"/>
</dbReference>
<evidence type="ECO:0000313" key="3">
    <source>
        <dbReference type="EMBL" id="EYE89140.1"/>
    </source>
</evidence>
<dbReference type="Gene3D" id="2.30.24.10">
    <property type="entry name" value="CAT RNA-binding domain"/>
    <property type="match status" value="1"/>
</dbReference>
<proteinExistence type="predicted"/>
<feature type="domain" description="PRD" evidence="2">
    <location>
        <begin position="175"/>
        <end position="280"/>
    </location>
</feature>
<dbReference type="PANTHER" id="PTHR30185:SF16">
    <property type="entry name" value="PROTEIN GLCT"/>
    <property type="match status" value="1"/>
</dbReference>
<dbReference type="Proteomes" id="UP000019681">
    <property type="component" value="Unassembled WGS sequence"/>
</dbReference>
<organism evidence="3 4">
    <name type="scientific">Fervidicella metallireducens AeB</name>
    <dbReference type="NCBI Taxonomy" id="1403537"/>
    <lineage>
        <taxon>Bacteria</taxon>
        <taxon>Bacillati</taxon>
        <taxon>Bacillota</taxon>
        <taxon>Clostridia</taxon>
        <taxon>Eubacteriales</taxon>
        <taxon>Clostridiaceae</taxon>
        <taxon>Fervidicella</taxon>
    </lineage>
</organism>
<sequence length="280" mass="32238">MESKYVISKVLSNNVVITERKNKIYVLIGKGIGFAKKKGDFITDEDTIEQRFAAIEDEDKENYTRILKDIDREIVAVSEEIIALATKRLGEELNTHIHIALADHINFALYRIKEGIEIVNPFLFEIQTMYPNEYAIALSACELIEKRLNIRLPESEAGFITLHIYSGRVNQSVNDSLKYTKLIKDIVVFIENEIGISLSEKSLDYARLISHLKYALYRIENGKVLENILLSSVKRQLKKEYKLSKKICQYISEKINKDVPEDEVGYIAVHLNRLLNSVDR</sequence>
<name>A0A017RYY9_9CLOT</name>
<protein>
    <submittedName>
        <fullName evidence="3">Transcription antitermination protein BlgG</fullName>
    </submittedName>
</protein>
<dbReference type="SUPFAM" id="SSF63520">
    <property type="entry name" value="PTS-regulatory domain, PRD"/>
    <property type="match status" value="2"/>
</dbReference>
<dbReference type="SMART" id="SM01061">
    <property type="entry name" value="CAT_RBD"/>
    <property type="match status" value="1"/>
</dbReference>
<evidence type="ECO:0000259" key="2">
    <source>
        <dbReference type="PROSITE" id="PS51372"/>
    </source>
</evidence>
<dbReference type="PROSITE" id="PS51372">
    <property type="entry name" value="PRD_2"/>
    <property type="match status" value="2"/>
</dbReference>
<evidence type="ECO:0000313" key="4">
    <source>
        <dbReference type="Proteomes" id="UP000019681"/>
    </source>
</evidence>
<accession>A0A017RYY9</accession>
<reference evidence="3 4" key="1">
    <citation type="journal article" date="2014" name="Genome Announc.">
        <title>Draft Genome Sequence of Fervidicella metallireducens Strain AeBT, an Iron-Reducing Thermoanaerobe from the Great Artesian Basin.</title>
        <authorList>
            <person name="Patel B.K."/>
        </authorList>
    </citation>
    <scope>NUCLEOTIDE SEQUENCE [LARGE SCALE GENOMIC DNA]</scope>
    <source>
        <strain evidence="3 4">AeB</strain>
    </source>
</reference>
<evidence type="ECO:0000256" key="1">
    <source>
        <dbReference type="ARBA" id="ARBA00022737"/>
    </source>
</evidence>
<dbReference type="InterPro" id="IPR011608">
    <property type="entry name" value="PRD"/>
</dbReference>
<comment type="caution">
    <text evidence="3">The sequence shown here is derived from an EMBL/GenBank/DDBJ whole genome shotgun (WGS) entry which is preliminary data.</text>
</comment>
<dbReference type="Pfam" id="PF00874">
    <property type="entry name" value="PRD"/>
    <property type="match status" value="2"/>
</dbReference>
<keyword evidence="4" id="KW-1185">Reference proteome</keyword>
<dbReference type="AlphaFoldDB" id="A0A017RYY9"/>
<dbReference type="OrthoDB" id="9813552at2"/>
<dbReference type="InterPro" id="IPR004341">
    <property type="entry name" value="CAT_RNA-bd_dom"/>
</dbReference>
<dbReference type="InterPro" id="IPR050661">
    <property type="entry name" value="BglG_antiterminators"/>
</dbReference>
<gene>
    <name evidence="3" type="ORF">Q428_04160</name>
</gene>
<dbReference type="GO" id="GO:0003723">
    <property type="term" value="F:RNA binding"/>
    <property type="evidence" value="ECO:0007669"/>
    <property type="project" value="InterPro"/>
</dbReference>